<dbReference type="AlphaFoldDB" id="A0A444IQY0"/>
<dbReference type="EMBL" id="MTKO01000127">
    <property type="protein sequence ID" value="RWX43224.1"/>
    <property type="molecule type" value="Genomic_DNA"/>
</dbReference>
<sequence length="110" mass="12219">MQYSAATLFLFSSLFFTSSVYATGVCLTGYGNTPDEAFKVGTDLLNKMAIDLGKELPLANLQIRILPEKKKDLFTVLVYSMDKPTSCDLPQKPQMAEEKRPNCTKNICSI</sequence>
<feature type="chain" id="PRO_5019009067" evidence="1">
    <location>
        <begin position="23"/>
        <end position="110"/>
    </location>
</feature>
<keyword evidence="3" id="KW-1185">Reference proteome</keyword>
<comment type="caution">
    <text evidence="2">The sequence shown here is derived from an EMBL/GenBank/DDBJ whole genome shotgun (WGS) entry which is preliminary data.</text>
</comment>
<evidence type="ECO:0000313" key="3">
    <source>
        <dbReference type="Proteomes" id="UP000287853"/>
    </source>
</evidence>
<keyword evidence="1" id="KW-0732">Signal</keyword>
<feature type="signal peptide" evidence="1">
    <location>
        <begin position="1"/>
        <end position="22"/>
    </location>
</feature>
<evidence type="ECO:0000256" key="1">
    <source>
        <dbReference type="SAM" id="SignalP"/>
    </source>
</evidence>
<accession>A0A444IQY0</accession>
<gene>
    <name evidence="2" type="ORF">H206_03034</name>
</gene>
<reference evidence="2 3" key="1">
    <citation type="submission" date="2017-01" db="EMBL/GenBank/DDBJ databases">
        <title>The cable genome- insights into the physiology and evolution of filamentous bacteria capable of sulfide oxidation via long distance electron transfer.</title>
        <authorList>
            <person name="Schreiber L."/>
            <person name="Bjerg J.T."/>
            <person name="Boggild A."/>
            <person name="Van De Vossenberg J."/>
            <person name="Meysman F."/>
            <person name="Nielsen L.P."/>
            <person name="Schramm A."/>
            <person name="Kjeldsen K.U."/>
        </authorList>
    </citation>
    <scope>NUCLEOTIDE SEQUENCE [LARGE SCALE GENOMIC DNA]</scope>
    <source>
        <strain evidence="2">MCF</strain>
    </source>
</reference>
<name>A0A444IQY0_9BACT</name>
<dbReference type="Proteomes" id="UP000287853">
    <property type="component" value="Unassembled WGS sequence"/>
</dbReference>
<organism evidence="2 3">
    <name type="scientific">Candidatus Electrothrix aarhusensis</name>
    <dbReference type="NCBI Taxonomy" id="1859131"/>
    <lineage>
        <taxon>Bacteria</taxon>
        <taxon>Pseudomonadati</taxon>
        <taxon>Thermodesulfobacteriota</taxon>
        <taxon>Desulfobulbia</taxon>
        <taxon>Desulfobulbales</taxon>
        <taxon>Desulfobulbaceae</taxon>
        <taxon>Candidatus Electrothrix</taxon>
    </lineage>
</organism>
<evidence type="ECO:0000313" key="2">
    <source>
        <dbReference type="EMBL" id="RWX43224.1"/>
    </source>
</evidence>
<protein>
    <submittedName>
        <fullName evidence="2">Uncharacterized protein</fullName>
    </submittedName>
</protein>
<proteinExistence type="predicted"/>